<protein>
    <recommendedName>
        <fullName evidence="13">ATP synthase subunit b</fullName>
    </recommendedName>
    <alternativeName>
        <fullName evidence="13">ATP synthase F(0) sector subunit b</fullName>
    </alternativeName>
    <alternativeName>
        <fullName evidence="13">ATPase subunit I</fullName>
    </alternativeName>
    <alternativeName>
        <fullName evidence="13">F-type ATPase subunit b</fullName>
        <shortName evidence="13">F-ATPase subunit b</shortName>
    </alternativeName>
</protein>
<comment type="subcellular location">
    <subcellularLocation>
        <location evidence="13">Cell inner membrane</location>
        <topology evidence="13">Single-pass membrane protein</topology>
    </subcellularLocation>
    <subcellularLocation>
        <location evidence="12">Endomembrane system</location>
        <topology evidence="12">Single-pass membrane protein</topology>
    </subcellularLocation>
</comment>
<evidence type="ECO:0000256" key="4">
    <source>
        <dbReference type="ARBA" id="ARBA00022692"/>
    </source>
</evidence>
<dbReference type="RefSeq" id="WP_013451711.1">
    <property type="nucleotide sequence ID" value="NC_014758.1"/>
</dbReference>
<sequence precursor="true">MISIDFTLLLQMIQFLIILFVGKKLIYDPVSATIHSRNGKIQGLLKEAEGLRSEVAALKKEYEEKLADVKAEVADYQKKMRDEAVAVANEMVGKAKEEIDAKIASARKEIEIQVEKSKVVLSEESKALADLIVDKIIGKAA</sequence>
<dbReference type="HOGENOM" id="CLU_079215_9_1_0"/>
<dbReference type="GO" id="GO:0012505">
    <property type="term" value="C:endomembrane system"/>
    <property type="evidence" value="ECO:0007669"/>
    <property type="project" value="UniProtKB-SubCell"/>
</dbReference>
<feature type="coiled-coil region" evidence="15">
    <location>
        <begin position="41"/>
        <end position="116"/>
    </location>
</feature>
<dbReference type="OrthoDB" id="9806123at2"/>
<evidence type="ECO:0000313" key="16">
    <source>
        <dbReference type="EMBL" id="ADR19500.1"/>
    </source>
</evidence>
<evidence type="ECO:0000256" key="8">
    <source>
        <dbReference type="ARBA" id="ARBA00023136"/>
    </source>
</evidence>
<organism evidence="16 17">
    <name type="scientific">Calditerrivibrio nitroreducens (strain DSM 19672 / NBRC 101217 / Yu37-1)</name>
    <dbReference type="NCBI Taxonomy" id="768670"/>
    <lineage>
        <taxon>Bacteria</taxon>
        <taxon>Pseudomonadati</taxon>
        <taxon>Deferribacterota</taxon>
        <taxon>Deferribacteres</taxon>
        <taxon>Deferribacterales</taxon>
        <taxon>Calditerrivibrionaceae</taxon>
    </lineage>
</organism>
<dbReference type="STRING" id="768670.Calni_1592"/>
<evidence type="ECO:0000256" key="5">
    <source>
        <dbReference type="ARBA" id="ARBA00022781"/>
    </source>
</evidence>
<dbReference type="PANTHER" id="PTHR33445:SF2">
    <property type="entry name" value="ATP SYNTHASE SUBUNIT B', CHLOROPLASTIC"/>
    <property type="match status" value="1"/>
</dbReference>
<keyword evidence="7 13" id="KW-0406">Ion transport</keyword>
<evidence type="ECO:0000256" key="3">
    <source>
        <dbReference type="ARBA" id="ARBA00022547"/>
    </source>
</evidence>
<dbReference type="KEGG" id="cni:Calni_1592"/>
<keyword evidence="2 13" id="KW-0813">Transport</keyword>
<dbReference type="HAMAP" id="MF_01398">
    <property type="entry name" value="ATP_synth_b_bprime"/>
    <property type="match status" value="1"/>
</dbReference>
<evidence type="ECO:0000256" key="9">
    <source>
        <dbReference type="ARBA" id="ARBA00023310"/>
    </source>
</evidence>
<dbReference type="PANTHER" id="PTHR33445">
    <property type="entry name" value="ATP SYNTHASE SUBUNIT B', CHLOROPLASTIC"/>
    <property type="match status" value="1"/>
</dbReference>
<keyword evidence="4 13" id="KW-0812">Transmembrane</keyword>
<evidence type="ECO:0000256" key="12">
    <source>
        <dbReference type="ARBA" id="ARBA00037847"/>
    </source>
</evidence>
<keyword evidence="15" id="KW-0175">Coiled coil</keyword>
<dbReference type="eggNOG" id="COG0711">
    <property type="taxonomic scope" value="Bacteria"/>
</dbReference>
<evidence type="ECO:0000256" key="14">
    <source>
        <dbReference type="RuleBase" id="RU003848"/>
    </source>
</evidence>
<dbReference type="InterPro" id="IPR050059">
    <property type="entry name" value="ATP_synthase_B_chain"/>
</dbReference>
<evidence type="ECO:0000256" key="11">
    <source>
        <dbReference type="ARBA" id="ARBA00025614"/>
    </source>
</evidence>
<evidence type="ECO:0000256" key="7">
    <source>
        <dbReference type="ARBA" id="ARBA00023065"/>
    </source>
</evidence>
<dbReference type="Proteomes" id="UP000007039">
    <property type="component" value="Chromosome"/>
</dbReference>
<reference evidence="16 17" key="2">
    <citation type="journal article" date="2011" name="Stand. Genomic Sci.">
        <title>Complete genome sequence of Calditerrivibrio nitroreducens type strain (Yu37-1).</title>
        <authorList>
            <person name="Pitluck S."/>
            <person name="Sikorski J."/>
            <person name="Zeytun A."/>
            <person name="Lapidus A."/>
            <person name="Nolan M."/>
            <person name="Lucas S."/>
            <person name="Hammon N."/>
            <person name="Deshpande S."/>
            <person name="Cheng J.F."/>
            <person name="Tapia R."/>
            <person name="Han C."/>
            <person name="Goodwin L."/>
            <person name="Liolios K."/>
            <person name="Pagani I."/>
            <person name="Ivanova N."/>
            <person name="Mavromatis K."/>
            <person name="Pati A."/>
            <person name="Chen A."/>
            <person name="Palaniappan K."/>
            <person name="Hauser L."/>
            <person name="Chang Y.J."/>
            <person name="Jeffries C.D."/>
            <person name="Detter J.C."/>
            <person name="Brambilla E."/>
            <person name="Djao O.D."/>
            <person name="Rohde M."/>
            <person name="Spring S."/>
            <person name="Goker M."/>
            <person name="Woyke T."/>
            <person name="Bristow J."/>
            <person name="Eisen J.A."/>
            <person name="Markowitz V."/>
            <person name="Hugenholtz P."/>
            <person name="Kyrpides N.C."/>
            <person name="Klenk H.P."/>
            <person name="Land M."/>
        </authorList>
    </citation>
    <scope>NUCLEOTIDE SEQUENCE [LARGE SCALE GENOMIC DNA]</scope>
    <source>
        <strain evidence="17">DSM 19672 / NBRC 101217 / Yu37-1</strain>
    </source>
</reference>
<evidence type="ECO:0000256" key="13">
    <source>
        <dbReference type="HAMAP-Rule" id="MF_01398"/>
    </source>
</evidence>
<evidence type="ECO:0000256" key="2">
    <source>
        <dbReference type="ARBA" id="ARBA00022448"/>
    </source>
</evidence>
<dbReference type="EMBL" id="CP002347">
    <property type="protein sequence ID" value="ADR19500.1"/>
    <property type="molecule type" value="Genomic_DNA"/>
</dbReference>
<evidence type="ECO:0000256" key="1">
    <source>
        <dbReference type="ARBA" id="ARBA00005513"/>
    </source>
</evidence>
<dbReference type="GO" id="GO:0046961">
    <property type="term" value="F:proton-transporting ATPase activity, rotational mechanism"/>
    <property type="evidence" value="ECO:0007669"/>
    <property type="project" value="TreeGrafter"/>
</dbReference>
<dbReference type="AlphaFoldDB" id="E4TF60"/>
<keyword evidence="5 13" id="KW-0375">Hydrogen ion transport</keyword>
<accession>E4TF60</accession>
<reference key="1">
    <citation type="submission" date="2010-11" db="EMBL/GenBank/DDBJ databases">
        <title>The complete genome of chromosome of Calditerrivibrio nitroreducens DSM 19672.</title>
        <authorList>
            <consortium name="US DOE Joint Genome Institute (JGI-PGF)"/>
            <person name="Lucas S."/>
            <person name="Copeland A."/>
            <person name="Lapidus A."/>
            <person name="Bruce D."/>
            <person name="Goodwin L."/>
            <person name="Pitluck S."/>
            <person name="Kyrpides N."/>
            <person name="Mavromatis K."/>
            <person name="Ivanova N."/>
            <person name="Mikhailova N."/>
            <person name="Zeytun A."/>
            <person name="Brettin T."/>
            <person name="Detter J.C."/>
            <person name="Tapia R."/>
            <person name="Han C."/>
            <person name="Land M."/>
            <person name="Hauser L."/>
            <person name="Markowitz V."/>
            <person name="Cheng J.-F."/>
            <person name="Hugenholtz P."/>
            <person name="Woyke T."/>
            <person name="Wu D."/>
            <person name="Spring S."/>
            <person name="Schroeder M."/>
            <person name="Brambilla E."/>
            <person name="Klenk H.-P."/>
            <person name="Eisen J.A."/>
        </authorList>
    </citation>
    <scope>NUCLEOTIDE SEQUENCE [LARGE SCALE GENOMIC DNA]</scope>
    <source>
        <strain>DSM 19672</strain>
    </source>
</reference>
<evidence type="ECO:0000313" key="17">
    <source>
        <dbReference type="Proteomes" id="UP000007039"/>
    </source>
</evidence>
<keyword evidence="13" id="KW-1003">Cell membrane</keyword>
<keyword evidence="9 13" id="KW-0066">ATP synthesis</keyword>
<evidence type="ECO:0000256" key="15">
    <source>
        <dbReference type="SAM" id="Coils"/>
    </source>
</evidence>
<keyword evidence="6 13" id="KW-1133">Transmembrane helix</keyword>
<keyword evidence="3 13" id="KW-0138">CF(0)</keyword>
<dbReference type="GO" id="GO:0005886">
    <property type="term" value="C:plasma membrane"/>
    <property type="evidence" value="ECO:0007669"/>
    <property type="project" value="UniProtKB-SubCell"/>
</dbReference>
<keyword evidence="17" id="KW-1185">Reference proteome</keyword>
<comment type="similarity">
    <text evidence="1 13 14">Belongs to the ATPase B chain family.</text>
</comment>
<dbReference type="CDD" id="cd06503">
    <property type="entry name" value="ATP-synt_Fo_b"/>
    <property type="match status" value="1"/>
</dbReference>
<keyword evidence="8 13" id="KW-0472">Membrane</keyword>
<comment type="function">
    <text evidence="10 13">F(1)F(0) ATP synthase produces ATP from ADP in the presence of a proton or sodium gradient. F-type ATPases consist of two structural domains, F(1) containing the extramembraneous catalytic core and F(0) containing the membrane proton channel, linked together by a central stalk and a peripheral stalk. During catalysis, ATP synthesis in the catalytic domain of F(1) is coupled via a rotary mechanism of the central stalk subunits to proton translocation.</text>
</comment>
<evidence type="ECO:0000256" key="10">
    <source>
        <dbReference type="ARBA" id="ARBA00025198"/>
    </source>
</evidence>
<dbReference type="InterPro" id="IPR002146">
    <property type="entry name" value="ATP_synth_b/b'su_bac/chlpt"/>
</dbReference>
<comment type="subunit">
    <text evidence="13">F-type ATPases have 2 components, F(1) - the catalytic core - and F(0) - the membrane proton channel. F(1) has five subunits: alpha(3), beta(3), gamma(1), delta(1), epsilon(1). F(0) has three main subunits: a(1), b(2) and c(10-14). The alpha and beta chains form an alternating ring which encloses part of the gamma chain. F(1) is attached to F(0) by a central stalk formed by the gamma and epsilon chains, while a peripheral stalk is formed by the delta and b chains.</text>
</comment>
<comment type="function">
    <text evidence="11">Component of the F(0) channel, it forms part of the peripheral stalk, linking F(1) to F(0). The b'-subunit is a diverged and duplicated form of b found in plants and photosynthetic bacteria.</text>
</comment>
<dbReference type="GO" id="GO:0045259">
    <property type="term" value="C:proton-transporting ATP synthase complex"/>
    <property type="evidence" value="ECO:0007669"/>
    <property type="project" value="UniProtKB-KW"/>
</dbReference>
<keyword evidence="13" id="KW-0997">Cell inner membrane</keyword>
<dbReference type="Pfam" id="PF00430">
    <property type="entry name" value="ATP-synt_B"/>
    <property type="match status" value="1"/>
</dbReference>
<proteinExistence type="inferred from homology"/>
<evidence type="ECO:0000256" key="6">
    <source>
        <dbReference type="ARBA" id="ARBA00022989"/>
    </source>
</evidence>
<gene>
    <name evidence="13" type="primary">atpF</name>
    <name evidence="16" type="ordered locus">Calni_1592</name>
</gene>
<dbReference type="GO" id="GO:0046933">
    <property type="term" value="F:proton-transporting ATP synthase activity, rotational mechanism"/>
    <property type="evidence" value="ECO:0007669"/>
    <property type="project" value="UniProtKB-UniRule"/>
</dbReference>
<name>E4TF60_CALNY</name>